<dbReference type="AlphaFoldDB" id="A0A9P1DYU9"/>
<evidence type="ECO:0000256" key="2">
    <source>
        <dbReference type="SAM" id="Phobius"/>
    </source>
</evidence>
<evidence type="ECO:0000259" key="4">
    <source>
        <dbReference type="Pfam" id="PF24053"/>
    </source>
</evidence>
<evidence type="ECO:0000313" key="5">
    <source>
        <dbReference type="EMBL" id="CAH9061646.1"/>
    </source>
</evidence>
<dbReference type="InterPro" id="IPR055780">
    <property type="entry name" value="DUF7356"/>
</dbReference>
<gene>
    <name evidence="5" type="ORF">CEURO_LOCUS1775</name>
</gene>
<dbReference type="Pfam" id="PF24053">
    <property type="entry name" value="DUF7356"/>
    <property type="match status" value="1"/>
</dbReference>
<dbReference type="EMBL" id="CAMAPE010000004">
    <property type="protein sequence ID" value="CAH9061646.1"/>
    <property type="molecule type" value="Genomic_DNA"/>
</dbReference>
<feature type="compositionally biased region" description="Basic and acidic residues" evidence="1">
    <location>
        <begin position="57"/>
        <end position="71"/>
    </location>
</feature>
<keyword evidence="2" id="KW-1133">Transmembrane helix</keyword>
<organism evidence="5 6">
    <name type="scientific">Cuscuta europaea</name>
    <name type="common">European dodder</name>
    <dbReference type="NCBI Taxonomy" id="41803"/>
    <lineage>
        <taxon>Eukaryota</taxon>
        <taxon>Viridiplantae</taxon>
        <taxon>Streptophyta</taxon>
        <taxon>Embryophyta</taxon>
        <taxon>Tracheophyta</taxon>
        <taxon>Spermatophyta</taxon>
        <taxon>Magnoliopsida</taxon>
        <taxon>eudicotyledons</taxon>
        <taxon>Gunneridae</taxon>
        <taxon>Pentapetalae</taxon>
        <taxon>asterids</taxon>
        <taxon>lamiids</taxon>
        <taxon>Solanales</taxon>
        <taxon>Convolvulaceae</taxon>
        <taxon>Cuscuteae</taxon>
        <taxon>Cuscuta</taxon>
        <taxon>Cuscuta subgen. Cuscuta</taxon>
    </lineage>
</organism>
<feature type="signal peptide" evidence="3">
    <location>
        <begin position="1"/>
        <end position="23"/>
    </location>
</feature>
<keyword evidence="3" id="KW-0732">Signal</keyword>
<dbReference type="PANTHER" id="PTHR34200:SF2">
    <property type="entry name" value="TRANSMEMBRANE PROTEIN"/>
    <property type="match status" value="1"/>
</dbReference>
<evidence type="ECO:0000256" key="1">
    <source>
        <dbReference type="SAM" id="MobiDB-lite"/>
    </source>
</evidence>
<dbReference type="Proteomes" id="UP001152484">
    <property type="component" value="Unassembled WGS sequence"/>
</dbReference>
<dbReference type="PANTHER" id="PTHR34200">
    <property type="entry name" value="DENTIN SIALOPHOSPHOPROTEIN-LIKE ISOFORM X1"/>
    <property type="match status" value="1"/>
</dbReference>
<keyword evidence="2" id="KW-0472">Membrane</keyword>
<dbReference type="OrthoDB" id="785602at2759"/>
<feature type="region of interest" description="Disordered" evidence="1">
    <location>
        <begin position="49"/>
        <end position="98"/>
    </location>
</feature>
<feature type="chain" id="PRO_5040241698" description="DUF7356 domain-containing protein" evidence="3">
    <location>
        <begin position="24"/>
        <end position="336"/>
    </location>
</feature>
<sequence>MGKKGRIFGLTFSLLILLSSSNASNSTANSYSTAPEQGSQVNETISLKGLNGSSGIEKGKPKETQGSEDLSKVYLKGDNTTTDAIPPSKSKSHEEKGKVENVTMAAEVKGNESCEGALQECHIKNTLLACIQMPKNGTTGSKEPFLVLQNEGYSRLEVKIYTLTSAGKDSATVNVNQTIWVNISSTLSQRSKTVVVDTGISGRCELLGLGHSVAPVGNLVQQLSLYSKQVTPVYGAYFLFLVALVFGGTWAACKLRKKKQPGSGGVPYHELEMGLPESSAVIHVDNTAEGWDQVWDDDDWDEDNAVNPHHRLGNISATGLTARSAKKDGWDNDWDD</sequence>
<evidence type="ECO:0000313" key="6">
    <source>
        <dbReference type="Proteomes" id="UP001152484"/>
    </source>
</evidence>
<comment type="caution">
    <text evidence="5">The sequence shown here is derived from an EMBL/GenBank/DDBJ whole genome shotgun (WGS) entry which is preliminary data.</text>
</comment>
<keyword evidence="6" id="KW-1185">Reference proteome</keyword>
<feature type="transmembrane region" description="Helical" evidence="2">
    <location>
        <begin position="234"/>
        <end position="253"/>
    </location>
</feature>
<evidence type="ECO:0000256" key="3">
    <source>
        <dbReference type="SAM" id="SignalP"/>
    </source>
</evidence>
<feature type="domain" description="DUF7356" evidence="4">
    <location>
        <begin position="109"/>
        <end position="206"/>
    </location>
</feature>
<name>A0A9P1DYU9_CUSEU</name>
<keyword evidence="2" id="KW-0812">Transmembrane</keyword>
<proteinExistence type="predicted"/>
<protein>
    <recommendedName>
        <fullName evidence="4">DUF7356 domain-containing protein</fullName>
    </recommendedName>
</protein>
<reference evidence="5" key="1">
    <citation type="submission" date="2022-07" db="EMBL/GenBank/DDBJ databases">
        <authorList>
            <person name="Macas J."/>
            <person name="Novak P."/>
            <person name="Neumann P."/>
        </authorList>
    </citation>
    <scope>NUCLEOTIDE SEQUENCE</scope>
</reference>
<accession>A0A9P1DYU9</accession>